<dbReference type="EMBL" id="BARW01032498">
    <property type="protein sequence ID" value="GAJ13847.1"/>
    <property type="molecule type" value="Genomic_DNA"/>
</dbReference>
<accession>X1VAJ7</accession>
<dbReference type="InterPro" id="IPR023211">
    <property type="entry name" value="DNA_pol_palm_dom_sf"/>
</dbReference>
<proteinExistence type="predicted"/>
<sequence>VEGYNSFTAIASEVTANARMLLWDFIEKAGRENVFYCDTDSLLVNKAGADRLAGDRSQTILGKLKLVQKTSKVVLHNVKDYQLGRRVKIKGISKTAEKISDNEYITYQQQGVRTALHNKNVNTMTWRRVPKTLRRIYIKAIVGLDKEVKPLIMLHEFDTNWLDYEAMYDKYGESACYGEKYLGDIIFKPSPFIDRLKPHCNQRKSIYVTKRS</sequence>
<protein>
    <submittedName>
        <fullName evidence="1">Uncharacterized protein</fullName>
    </submittedName>
</protein>
<dbReference type="SUPFAM" id="SSF56672">
    <property type="entry name" value="DNA/RNA polymerases"/>
    <property type="match status" value="1"/>
</dbReference>
<reference evidence="1" key="1">
    <citation type="journal article" date="2014" name="Front. Microbiol.">
        <title>High frequency of phylogenetically diverse reductive dehalogenase-homologous genes in deep subseafloor sedimentary metagenomes.</title>
        <authorList>
            <person name="Kawai M."/>
            <person name="Futagami T."/>
            <person name="Toyoda A."/>
            <person name="Takaki Y."/>
            <person name="Nishi S."/>
            <person name="Hori S."/>
            <person name="Arai W."/>
            <person name="Tsubouchi T."/>
            <person name="Morono Y."/>
            <person name="Uchiyama I."/>
            <person name="Ito T."/>
            <person name="Fujiyama A."/>
            <person name="Inagaki F."/>
            <person name="Takami H."/>
        </authorList>
    </citation>
    <scope>NUCLEOTIDE SEQUENCE</scope>
    <source>
        <strain evidence="1">Expedition CK06-06</strain>
    </source>
</reference>
<name>X1VAJ7_9ZZZZ</name>
<dbReference type="Gene3D" id="3.90.1600.10">
    <property type="entry name" value="Palm domain of DNA polymerase"/>
    <property type="match status" value="1"/>
</dbReference>
<dbReference type="AlphaFoldDB" id="X1VAJ7"/>
<comment type="caution">
    <text evidence="1">The sequence shown here is derived from an EMBL/GenBank/DDBJ whole genome shotgun (WGS) entry which is preliminary data.</text>
</comment>
<evidence type="ECO:0000313" key="1">
    <source>
        <dbReference type="EMBL" id="GAJ13847.1"/>
    </source>
</evidence>
<dbReference type="InterPro" id="IPR043502">
    <property type="entry name" value="DNA/RNA_pol_sf"/>
</dbReference>
<organism evidence="1">
    <name type="scientific">marine sediment metagenome</name>
    <dbReference type="NCBI Taxonomy" id="412755"/>
    <lineage>
        <taxon>unclassified sequences</taxon>
        <taxon>metagenomes</taxon>
        <taxon>ecological metagenomes</taxon>
    </lineage>
</organism>
<feature type="non-terminal residue" evidence="1">
    <location>
        <position position="1"/>
    </location>
</feature>
<gene>
    <name evidence="1" type="ORF">S12H4_51424</name>
</gene>